<organism evidence="11 12">
    <name type="scientific">Seleniivibrio woodruffii</name>
    <dbReference type="NCBI Taxonomy" id="1078050"/>
    <lineage>
        <taxon>Bacteria</taxon>
        <taxon>Pseudomonadati</taxon>
        <taxon>Deferribacterota</taxon>
        <taxon>Deferribacteres</taxon>
        <taxon>Deferribacterales</taxon>
        <taxon>Geovibrionaceae</taxon>
        <taxon>Seleniivibrio</taxon>
    </lineage>
</organism>
<dbReference type="InterPro" id="IPR002371">
    <property type="entry name" value="FlgK"/>
</dbReference>
<dbReference type="EMBL" id="SMGG01000003">
    <property type="protein sequence ID" value="TCK62107.1"/>
    <property type="molecule type" value="Genomic_DNA"/>
</dbReference>
<keyword evidence="6 7" id="KW-0975">Bacterial flagellum</keyword>
<keyword evidence="11" id="KW-0282">Flagellum</keyword>
<dbReference type="PRINTS" id="PR01005">
    <property type="entry name" value="FLGHOOKAP1"/>
</dbReference>
<evidence type="ECO:0000259" key="8">
    <source>
        <dbReference type="Pfam" id="PF00460"/>
    </source>
</evidence>
<keyword evidence="12" id="KW-1185">Reference proteome</keyword>
<evidence type="ECO:0000256" key="1">
    <source>
        <dbReference type="ARBA" id="ARBA00004365"/>
    </source>
</evidence>
<keyword evidence="5 7" id="KW-0964">Secreted</keyword>
<dbReference type="Pfam" id="PF00460">
    <property type="entry name" value="Flg_bb_rod"/>
    <property type="match status" value="1"/>
</dbReference>
<feature type="domain" description="Flagellar hook-associated protein FlgK helical" evidence="10">
    <location>
        <begin position="96"/>
        <end position="329"/>
    </location>
</feature>
<sequence>MGNILGILGTGVSGLFAAQAQIDVAGNNITNVNTEGYSRQRVSLVTSSSQVTQYGVFGRGVTIENIVQIYDSVLANTIRNETSDLAYYTTTQDALTNIEIYFNELEDGSGLGEAMSEYFAAWSDLANTATDQSDEALIKKQTVVEKADLLAEKIRASYTAMEQVKQQSNKNVKDYVGEINTISQNISYLNSQIAMVEATGQMANDLRDKREILLNDLSELTNVSVVERTSGQIAVYVGGNALVDEGAYYQLRTAQTSGSDNDFSIFWGTPSSVDKLGVDVTESFSSGKIGGELTIRDSVVQSYMDSLNDLAATLIVKTNELHSVGQGSDKLTQITSSSGVKNASYPLSDPAGALPSAVTAGVMRITIYDSDGKVVDNLDIEIDPKVDTMNSIISKISYADGNPNGGIIQASLSQNNTIKIYSESGYSFSFAEDTSGFLTASGTYGFFSGENASNIGVSSLIKENISYLATSKSGAVGDNQNAKAIADLKGSKVFSQNVTLDEYYALFVGKIATDKSTADTYATTKLHLVTEYSKKLESIKGVSLDEEMAEIIRFQRAYEASARFINVVDEMIDKIVNGLGTGGR</sequence>
<dbReference type="GO" id="GO:0009424">
    <property type="term" value="C:bacterial-type flagellum hook"/>
    <property type="evidence" value="ECO:0007669"/>
    <property type="project" value="UniProtKB-UniRule"/>
</dbReference>
<dbReference type="NCBIfam" id="TIGR02492">
    <property type="entry name" value="flgK_ends"/>
    <property type="match status" value="1"/>
</dbReference>
<dbReference type="GO" id="GO:0005576">
    <property type="term" value="C:extracellular region"/>
    <property type="evidence" value="ECO:0007669"/>
    <property type="project" value="UniProtKB-SubCell"/>
</dbReference>
<keyword evidence="11" id="KW-0966">Cell projection</keyword>
<dbReference type="RefSeq" id="WP_132871910.1">
    <property type="nucleotide sequence ID" value="NZ_SMGG01000003.1"/>
</dbReference>
<dbReference type="Proteomes" id="UP000294614">
    <property type="component" value="Unassembled WGS sequence"/>
</dbReference>
<proteinExistence type="inferred from homology"/>
<dbReference type="AlphaFoldDB" id="A0A4R1KDD4"/>
<gene>
    <name evidence="7" type="primary">flgK</name>
    <name evidence="11" type="ORF">C8D98_0617</name>
</gene>
<evidence type="ECO:0000313" key="11">
    <source>
        <dbReference type="EMBL" id="TCK62107.1"/>
    </source>
</evidence>
<evidence type="ECO:0000313" key="12">
    <source>
        <dbReference type="Proteomes" id="UP000294614"/>
    </source>
</evidence>
<dbReference type="InterPro" id="IPR001444">
    <property type="entry name" value="Flag_bb_rod_N"/>
</dbReference>
<evidence type="ECO:0000256" key="3">
    <source>
        <dbReference type="ARBA" id="ARBA00009677"/>
    </source>
</evidence>
<evidence type="ECO:0000259" key="9">
    <source>
        <dbReference type="Pfam" id="PF06429"/>
    </source>
</evidence>
<comment type="similarity">
    <text evidence="3 7">Belongs to the flagella basal body rod proteins family.</text>
</comment>
<evidence type="ECO:0000256" key="7">
    <source>
        <dbReference type="RuleBase" id="RU362065"/>
    </source>
</evidence>
<evidence type="ECO:0000256" key="2">
    <source>
        <dbReference type="ARBA" id="ARBA00004613"/>
    </source>
</evidence>
<dbReference type="OrthoDB" id="9802553at2"/>
<evidence type="ECO:0000256" key="4">
    <source>
        <dbReference type="ARBA" id="ARBA00016244"/>
    </source>
</evidence>
<dbReference type="PANTHER" id="PTHR30033:SF1">
    <property type="entry name" value="FLAGELLAR HOOK-ASSOCIATED PROTEIN 1"/>
    <property type="match status" value="1"/>
</dbReference>
<evidence type="ECO:0000256" key="5">
    <source>
        <dbReference type="ARBA" id="ARBA00022525"/>
    </source>
</evidence>
<dbReference type="GO" id="GO:0044780">
    <property type="term" value="P:bacterial-type flagellum assembly"/>
    <property type="evidence" value="ECO:0007669"/>
    <property type="project" value="InterPro"/>
</dbReference>
<feature type="domain" description="Flagellar basal-body/hook protein C-terminal" evidence="9">
    <location>
        <begin position="541"/>
        <end position="577"/>
    </location>
</feature>
<dbReference type="GO" id="GO:0005198">
    <property type="term" value="F:structural molecule activity"/>
    <property type="evidence" value="ECO:0007669"/>
    <property type="project" value="UniProtKB-UniRule"/>
</dbReference>
<dbReference type="PANTHER" id="PTHR30033">
    <property type="entry name" value="FLAGELLAR HOOK-ASSOCIATED PROTEIN 1"/>
    <property type="match status" value="1"/>
</dbReference>
<keyword evidence="11" id="KW-0969">Cilium</keyword>
<dbReference type="InterPro" id="IPR053927">
    <property type="entry name" value="FlgK_helical"/>
</dbReference>
<reference evidence="11 12" key="1">
    <citation type="submission" date="2019-03" db="EMBL/GenBank/DDBJ databases">
        <title>Genomic Encyclopedia of Type Strains, Phase IV (KMG-IV): sequencing the most valuable type-strain genomes for metagenomic binning, comparative biology and taxonomic classification.</title>
        <authorList>
            <person name="Goeker M."/>
        </authorList>
    </citation>
    <scope>NUCLEOTIDE SEQUENCE [LARGE SCALE GENOMIC DNA]</scope>
    <source>
        <strain evidence="11 12">DSM 24984</strain>
    </source>
</reference>
<dbReference type="SUPFAM" id="SSF64518">
    <property type="entry name" value="Phase 1 flagellin"/>
    <property type="match status" value="1"/>
</dbReference>
<feature type="domain" description="Flagellar basal body rod protein N-terminal" evidence="8">
    <location>
        <begin position="10"/>
        <end position="37"/>
    </location>
</feature>
<protein>
    <recommendedName>
        <fullName evidence="4 7">Flagellar hook-associated protein 1</fullName>
        <shortName evidence="7">HAP1</shortName>
    </recommendedName>
</protein>
<name>A0A4R1KDD4_9BACT</name>
<comment type="caution">
    <text evidence="11">The sequence shown here is derived from an EMBL/GenBank/DDBJ whole genome shotgun (WGS) entry which is preliminary data.</text>
</comment>
<dbReference type="Pfam" id="PF06429">
    <property type="entry name" value="Flg_bbr_C"/>
    <property type="match status" value="1"/>
</dbReference>
<dbReference type="Pfam" id="PF22638">
    <property type="entry name" value="FlgK_D1"/>
    <property type="match status" value="1"/>
</dbReference>
<evidence type="ECO:0000256" key="6">
    <source>
        <dbReference type="ARBA" id="ARBA00023143"/>
    </source>
</evidence>
<comment type="subcellular location">
    <subcellularLocation>
        <location evidence="1 7">Bacterial flagellum</location>
    </subcellularLocation>
    <subcellularLocation>
        <location evidence="2 7">Secreted</location>
    </subcellularLocation>
</comment>
<accession>A0A4R1KDD4</accession>
<evidence type="ECO:0000259" key="10">
    <source>
        <dbReference type="Pfam" id="PF22638"/>
    </source>
</evidence>
<dbReference type="InterPro" id="IPR010930">
    <property type="entry name" value="Flg_bb/hook_C_dom"/>
</dbReference>